<keyword evidence="2" id="KW-0238">DNA-binding</keyword>
<proteinExistence type="predicted"/>
<keyword evidence="3" id="KW-0233">DNA recombination</keyword>
<sequence>YISKSEGANFWLSVLTDLEARGVKDILIACTDNLSGFSDAINQKTIDNLIKSWGL</sequence>
<reference evidence="4" key="1">
    <citation type="submission" date="2019-03" db="EMBL/GenBank/DDBJ databases">
        <title>Single cell metagenomics reveals metabolic interactions within the superorganism composed of flagellate Streblomastix strix and complex community of Bacteroidetes bacteria on its surface.</title>
        <authorList>
            <person name="Treitli S.C."/>
            <person name="Kolisko M."/>
            <person name="Husnik F."/>
            <person name="Keeling P."/>
            <person name="Hampl V."/>
        </authorList>
    </citation>
    <scope>NUCLEOTIDE SEQUENCE</scope>
    <source>
        <strain evidence="4">STM</strain>
    </source>
</reference>
<dbReference type="PANTHER" id="PTHR33217">
    <property type="entry name" value="TRANSPOSASE FOR INSERTION SEQUENCE ELEMENT IS1081"/>
    <property type="match status" value="1"/>
</dbReference>
<protein>
    <recommendedName>
        <fullName evidence="5">Mutator family transposase</fullName>
    </recommendedName>
</protein>
<organism evidence="4">
    <name type="scientific">termite gut metagenome</name>
    <dbReference type="NCBI Taxonomy" id="433724"/>
    <lineage>
        <taxon>unclassified sequences</taxon>
        <taxon>metagenomes</taxon>
        <taxon>organismal metagenomes</taxon>
    </lineage>
</organism>
<evidence type="ECO:0008006" key="5">
    <source>
        <dbReference type="Google" id="ProtNLM"/>
    </source>
</evidence>
<evidence type="ECO:0000313" key="4">
    <source>
        <dbReference type="EMBL" id="KAA6330965.1"/>
    </source>
</evidence>
<comment type="caution">
    <text evidence="4">The sequence shown here is derived from an EMBL/GenBank/DDBJ whole genome shotgun (WGS) entry which is preliminary data.</text>
</comment>
<dbReference type="Pfam" id="PF00872">
    <property type="entry name" value="Transposase_mut"/>
    <property type="match status" value="1"/>
</dbReference>
<evidence type="ECO:0000256" key="2">
    <source>
        <dbReference type="ARBA" id="ARBA00023125"/>
    </source>
</evidence>
<keyword evidence="1" id="KW-0815">Transposition</keyword>
<accession>A0A5J4RBS6</accession>
<evidence type="ECO:0000256" key="3">
    <source>
        <dbReference type="ARBA" id="ARBA00023172"/>
    </source>
</evidence>
<name>A0A5J4RBS6_9ZZZZ</name>
<dbReference type="GO" id="GO:0004803">
    <property type="term" value="F:transposase activity"/>
    <property type="evidence" value="ECO:0007669"/>
    <property type="project" value="InterPro"/>
</dbReference>
<dbReference type="InterPro" id="IPR001207">
    <property type="entry name" value="Transposase_mutator"/>
</dbReference>
<dbReference type="PANTHER" id="PTHR33217:SF8">
    <property type="entry name" value="MUTATOR FAMILY TRANSPOSASE"/>
    <property type="match status" value="1"/>
</dbReference>
<evidence type="ECO:0000256" key="1">
    <source>
        <dbReference type="ARBA" id="ARBA00022578"/>
    </source>
</evidence>
<dbReference type="GO" id="GO:0006313">
    <property type="term" value="P:DNA transposition"/>
    <property type="evidence" value="ECO:0007669"/>
    <property type="project" value="InterPro"/>
</dbReference>
<dbReference type="GO" id="GO:0003677">
    <property type="term" value="F:DNA binding"/>
    <property type="evidence" value="ECO:0007669"/>
    <property type="project" value="UniProtKB-KW"/>
</dbReference>
<feature type="non-terminal residue" evidence="4">
    <location>
        <position position="1"/>
    </location>
</feature>
<dbReference type="AlphaFoldDB" id="A0A5J4RBS6"/>
<gene>
    <name evidence="4" type="ORF">EZS27_020393</name>
</gene>
<dbReference type="EMBL" id="SNRY01001435">
    <property type="protein sequence ID" value="KAA6330965.1"/>
    <property type="molecule type" value="Genomic_DNA"/>
</dbReference>